<protein>
    <submittedName>
        <fullName evidence="1">Uncharacterized protein</fullName>
    </submittedName>
</protein>
<dbReference type="Proteomes" id="UP000807353">
    <property type="component" value="Unassembled WGS sequence"/>
</dbReference>
<evidence type="ECO:0000313" key="2">
    <source>
        <dbReference type="Proteomes" id="UP000807353"/>
    </source>
</evidence>
<proteinExistence type="predicted"/>
<reference evidence="1" key="1">
    <citation type="submission" date="2020-11" db="EMBL/GenBank/DDBJ databases">
        <authorList>
            <consortium name="DOE Joint Genome Institute"/>
            <person name="Ahrendt S."/>
            <person name="Riley R."/>
            <person name="Andreopoulos W."/>
            <person name="Labutti K."/>
            <person name="Pangilinan J."/>
            <person name="Ruiz-Duenas F.J."/>
            <person name="Barrasa J.M."/>
            <person name="Sanchez-Garcia M."/>
            <person name="Camarero S."/>
            <person name="Miyauchi S."/>
            <person name="Serrano A."/>
            <person name="Linde D."/>
            <person name="Babiker R."/>
            <person name="Drula E."/>
            <person name="Ayuso-Fernandez I."/>
            <person name="Pacheco R."/>
            <person name="Padilla G."/>
            <person name="Ferreira P."/>
            <person name="Barriuso J."/>
            <person name="Kellner H."/>
            <person name="Castanera R."/>
            <person name="Alfaro M."/>
            <person name="Ramirez L."/>
            <person name="Pisabarro A.G."/>
            <person name="Kuo A."/>
            <person name="Tritt A."/>
            <person name="Lipzen A."/>
            <person name="He G."/>
            <person name="Yan M."/>
            <person name="Ng V."/>
            <person name="Cullen D."/>
            <person name="Martin F."/>
            <person name="Rosso M.-N."/>
            <person name="Henrissat B."/>
            <person name="Hibbett D."/>
            <person name="Martinez A.T."/>
            <person name="Grigoriev I.V."/>
        </authorList>
    </citation>
    <scope>NUCLEOTIDE SEQUENCE</scope>
    <source>
        <strain evidence="1">CBS 247.69</strain>
    </source>
</reference>
<dbReference type="EMBL" id="MU150496">
    <property type="protein sequence ID" value="KAF9455897.1"/>
    <property type="molecule type" value="Genomic_DNA"/>
</dbReference>
<gene>
    <name evidence="1" type="ORF">BDZ94DRAFT_1302846</name>
</gene>
<name>A0A9P5XQL8_9AGAR</name>
<sequence>MNNGYNVVCKALSLSPSNTFKWTEEYAVFAQPNFTSGTPVTPTTKIMPIQSGQVTVLDSDGVFLTPTGNPWDGPFEINNASVPMCFGVICMTGDGLLPISLDFQPMGTGLEPFTPMLNLMVWFGRGLGTAVMFSTPVTRALEVVYTGTTSQSVSYAFDPTTGSGIWVDNSKMGAGLQYIQAILSY</sequence>
<evidence type="ECO:0000313" key="1">
    <source>
        <dbReference type="EMBL" id="KAF9455897.1"/>
    </source>
</evidence>
<dbReference type="AlphaFoldDB" id="A0A9P5XQL8"/>
<organism evidence="1 2">
    <name type="scientific">Collybia nuda</name>
    <dbReference type="NCBI Taxonomy" id="64659"/>
    <lineage>
        <taxon>Eukaryota</taxon>
        <taxon>Fungi</taxon>
        <taxon>Dikarya</taxon>
        <taxon>Basidiomycota</taxon>
        <taxon>Agaricomycotina</taxon>
        <taxon>Agaricomycetes</taxon>
        <taxon>Agaricomycetidae</taxon>
        <taxon>Agaricales</taxon>
        <taxon>Tricholomatineae</taxon>
        <taxon>Clitocybaceae</taxon>
        <taxon>Collybia</taxon>
    </lineage>
</organism>
<accession>A0A9P5XQL8</accession>
<dbReference type="OrthoDB" id="2987506at2759"/>
<keyword evidence="2" id="KW-1185">Reference proteome</keyword>
<comment type="caution">
    <text evidence="1">The sequence shown here is derived from an EMBL/GenBank/DDBJ whole genome shotgun (WGS) entry which is preliminary data.</text>
</comment>